<gene>
    <name evidence="3" type="ORF">GTA08_BOTSDO09022</name>
</gene>
<keyword evidence="1" id="KW-1133">Transmembrane helix</keyword>
<reference evidence="3" key="1">
    <citation type="submission" date="2020-04" db="EMBL/GenBank/DDBJ databases">
        <title>Genome Assembly and Annotation of Botryosphaeria dothidea sdau 11-99, a Latent Pathogen of Apple Fruit Ring Rot in China.</title>
        <authorList>
            <person name="Yu C."/>
            <person name="Diao Y."/>
            <person name="Lu Q."/>
            <person name="Zhao J."/>
            <person name="Cui S."/>
            <person name="Peng C."/>
            <person name="He B."/>
            <person name="Liu H."/>
        </authorList>
    </citation>
    <scope>NUCLEOTIDE SEQUENCE [LARGE SCALE GENOMIC DNA]</scope>
    <source>
        <strain evidence="3">Sdau11-99</strain>
    </source>
</reference>
<keyword evidence="4" id="KW-1185">Reference proteome</keyword>
<feature type="transmembrane region" description="Helical" evidence="1">
    <location>
        <begin position="242"/>
        <end position="260"/>
    </location>
</feature>
<evidence type="ECO:0000256" key="2">
    <source>
        <dbReference type="SAM" id="SignalP"/>
    </source>
</evidence>
<evidence type="ECO:0000313" key="3">
    <source>
        <dbReference type="EMBL" id="KAF4302849.1"/>
    </source>
</evidence>
<dbReference type="AlphaFoldDB" id="A0A8H4IL54"/>
<keyword evidence="2" id="KW-0732">Signal</keyword>
<keyword evidence="1" id="KW-0472">Membrane</keyword>
<protein>
    <recommendedName>
        <fullName evidence="5">Ig-like domain-containing protein</fullName>
    </recommendedName>
</protein>
<comment type="caution">
    <text evidence="3">The sequence shown here is derived from an EMBL/GenBank/DDBJ whole genome shotgun (WGS) entry which is preliminary data.</text>
</comment>
<dbReference type="Proteomes" id="UP000572817">
    <property type="component" value="Unassembled WGS sequence"/>
</dbReference>
<keyword evidence="1" id="KW-0812">Transmembrane</keyword>
<evidence type="ECO:0000256" key="1">
    <source>
        <dbReference type="SAM" id="Phobius"/>
    </source>
</evidence>
<sequence>MISRLTLAALALAAGATAASSSSSNTHTGPTSTSTVLSFAYPAQAYYASAYIPTEGISAQVYAVDESSRTTLAFTCPSSQSTTGALCPQETNTPVAVTVGPDYFAWNWYRSYDSAYFAPQTTLASDARVEGELHCAVTSTKTKASPVCTVNVTSIAAPLQTAAVMEDMRCFEEDIAGPASELAQGVYNTLSVGSCKSSMEAKPTTAYTVTRNASNVVYWTVTVTEVAAGVTLAPSSGAAGSFGVSLSAAAVVGLAAIVLAL</sequence>
<evidence type="ECO:0000313" key="4">
    <source>
        <dbReference type="Proteomes" id="UP000572817"/>
    </source>
</evidence>
<feature type="chain" id="PRO_5034247960" description="Ig-like domain-containing protein" evidence="2">
    <location>
        <begin position="22"/>
        <end position="261"/>
    </location>
</feature>
<evidence type="ECO:0008006" key="5">
    <source>
        <dbReference type="Google" id="ProtNLM"/>
    </source>
</evidence>
<name>A0A8H4IL54_9PEZI</name>
<dbReference type="EMBL" id="WWBZ02000062">
    <property type="protein sequence ID" value="KAF4302849.1"/>
    <property type="molecule type" value="Genomic_DNA"/>
</dbReference>
<dbReference type="OrthoDB" id="3935712at2759"/>
<proteinExistence type="predicted"/>
<accession>A0A8H4IL54</accession>
<feature type="signal peptide" evidence="2">
    <location>
        <begin position="1"/>
        <end position="21"/>
    </location>
</feature>
<organism evidence="3 4">
    <name type="scientific">Botryosphaeria dothidea</name>
    <dbReference type="NCBI Taxonomy" id="55169"/>
    <lineage>
        <taxon>Eukaryota</taxon>
        <taxon>Fungi</taxon>
        <taxon>Dikarya</taxon>
        <taxon>Ascomycota</taxon>
        <taxon>Pezizomycotina</taxon>
        <taxon>Dothideomycetes</taxon>
        <taxon>Dothideomycetes incertae sedis</taxon>
        <taxon>Botryosphaeriales</taxon>
        <taxon>Botryosphaeriaceae</taxon>
        <taxon>Botryosphaeria</taxon>
    </lineage>
</organism>